<name>A0A1F6VB37_9PROT</name>
<dbReference type="EMBL" id="MFSP01000077">
    <property type="protein sequence ID" value="OGI66798.1"/>
    <property type="molecule type" value="Genomic_DNA"/>
</dbReference>
<keyword evidence="4 5" id="KW-0472">Membrane</keyword>
<evidence type="ECO:0000256" key="5">
    <source>
        <dbReference type="SAM" id="Phobius"/>
    </source>
</evidence>
<feature type="transmembrane region" description="Helical" evidence="5">
    <location>
        <begin position="59"/>
        <end position="79"/>
    </location>
</feature>
<evidence type="ECO:0000313" key="6">
    <source>
        <dbReference type="EMBL" id="OGI66798.1"/>
    </source>
</evidence>
<dbReference type="GO" id="GO:0051119">
    <property type="term" value="F:sugar transmembrane transporter activity"/>
    <property type="evidence" value="ECO:0007669"/>
    <property type="project" value="InterPro"/>
</dbReference>
<comment type="caution">
    <text evidence="6">The sequence shown here is derived from an EMBL/GenBank/DDBJ whole genome shotgun (WGS) entry which is preliminary data.</text>
</comment>
<feature type="transmembrane region" description="Helical" evidence="5">
    <location>
        <begin position="6"/>
        <end position="23"/>
    </location>
</feature>
<keyword evidence="3 5" id="KW-1133">Transmembrane helix</keyword>
<dbReference type="Proteomes" id="UP000179076">
    <property type="component" value="Unassembled WGS sequence"/>
</dbReference>
<evidence type="ECO:0000256" key="1">
    <source>
        <dbReference type="ARBA" id="ARBA00004141"/>
    </source>
</evidence>
<dbReference type="InterPro" id="IPR047662">
    <property type="entry name" value="SemiSWEET"/>
</dbReference>
<accession>A0A1F6VB37</accession>
<evidence type="ECO:0000313" key="7">
    <source>
        <dbReference type="Proteomes" id="UP000179076"/>
    </source>
</evidence>
<sequence>MDWINSLGVVAGTLTTVAFLPQVVRIWRTRSTHDISGFMFGIFSAGVVCWLGYGVVLGAWPIILANIVTLVLSLTILYFKIRYK</sequence>
<reference evidence="6 7" key="1">
    <citation type="journal article" date="2016" name="Nat. Commun.">
        <title>Thousands of microbial genomes shed light on interconnected biogeochemical processes in an aquifer system.</title>
        <authorList>
            <person name="Anantharaman K."/>
            <person name="Brown C.T."/>
            <person name="Hug L.A."/>
            <person name="Sharon I."/>
            <person name="Castelle C.J."/>
            <person name="Probst A.J."/>
            <person name="Thomas B.C."/>
            <person name="Singh A."/>
            <person name="Wilkins M.J."/>
            <person name="Karaoz U."/>
            <person name="Brodie E.L."/>
            <person name="Williams K.H."/>
            <person name="Hubbard S.S."/>
            <person name="Banfield J.F."/>
        </authorList>
    </citation>
    <scope>NUCLEOTIDE SEQUENCE [LARGE SCALE GENOMIC DNA]</scope>
</reference>
<dbReference type="InterPro" id="IPR006603">
    <property type="entry name" value="PQ-loop_rpt"/>
</dbReference>
<gene>
    <name evidence="6" type="ORF">A2W18_01630</name>
</gene>
<evidence type="ECO:0000256" key="2">
    <source>
        <dbReference type="ARBA" id="ARBA00022692"/>
    </source>
</evidence>
<dbReference type="NCBIfam" id="NF037968">
    <property type="entry name" value="SemiSWEET_2"/>
    <property type="match status" value="1"/>
</dbReference>
<dbReference type="Pfam" id="PF04193">
    <property type="entry name" value="PQ-loop"/>
    <property type="match status" value="1"/>
</dbReference>
<evidence type="ECO:0008006" key="8">
    <source>
        <dbReference type="Google" id="ProtNLM"/>
    </source>
</evidence>
<dbReference type="AlphaFoldDB" id="A0A1F6VB37"/>
<protein>
    <recommendedName>
        <fullName evidence="8">Glutathione synthetase</fullName>
    </recommendedName>
</protein>
<feature type="transmembrane region" description="Helical" evidence="5">
    <location>
        <begin position="35"/>
        <end position="53"/>
    </location>
</feature>
<keyword evidence="2 5" id="KW-0812">Transmembrane</keyword>
<organism evidence="6 7">
    <name type="scientific">Candidatus Muproteobacteria bacterium RBG_16_60_9</name>
    <dbReference type="NCBI Taxonomy" id="1817755"/>
    <lineage>
        <taxon>Bacteria</taxon>
        <taxon>Pseudomonadati</taxon>
        <taxon>Pseudomonadota</taxon>
        <taxon>Candidatus Muproteobacteria</taxon>
    </lineage>
</organism>
<evidence type="ECO:0000256" key="4">
    <source>
        <dbReference type="ARBA" id="ARBA00023136"/>
    </source>
</evidence>
<proteinExistence type="predicted"/>
<dbReference type="Gene3D" id="1.20.1280.290">
    <property type="match status" value="1"/>
</dbReference>
<evidence type="ECO:0000256" key="3">
    <source>
        <dbReference type="ARBA" id="ARBA00022989"/>
    </source>
</evidence>
<dbReference type="GO" id="GO:0016020">
    <property type="term" value="C:membrane"/>
    <property type="evidence" value="ECO:0007669"/>
    <property type="project" value="UniProtKB-SubCell"/>
</dbReference>
<comment type="subcellular location">
    <subcellularLocation>
        <location evidence="1">Membrane</location>
        <topology evidence="1">Multi-pass membrane protein</topology>
    </subcellularLocation>
</comment>